<protein>
    <recommendedName>
        <fullName evidence="2">Reverse transcriptase Ty1/copia-type domain-containing protein</fullName>
    </recommendedName>
</protein>
<name>A0A2N9IAK9_FAGSY</name>
<gene>
    <name evidence="1" type="ORF">FSB_LOCUS50848</name>
</gene>
<dbReference type="PANTHER" id="PTHR11439">
    <property type="entry name" value="GAG-POL-RELATED RETROTRANSPOSON"/>
    <property type="match status" value="1"/>
</dbReference>
<reference evidence="1" key="1">
    <citation type="submission" date="2018-02" db="EMBL/GenBank/DDBJ databases">
        <authorList>
            <person name="Cohen D.B."/>
            <person name="Kent A.D."/>
        </authorList>
    </citation>
    <scope>NUCLEOTIDE SEQUENCE</scope>
</reference>
<evidence type="ECO:0008006" key="2">
    <source>
        <dbReference type="Google" id="ProtNLM"/>
    </source>
</evidence>
<dbReference type="EMBL" id="OIVN01005556">
    <property type="protein sequence ID" value="SPD22966.1"/>
    <property type="molecule type" value="Genomic_DNA"/>
</dbReference>
<dbReference type="PANTHER" id="PTHR11439:SF455">
    <property type="entry name" value="RLK (RECEPTOR-LIKE PROTEIN KINASE) 8, PUTATIVE-RELATED"/>
    <property type="match status" value="1"/>
</dbReference>
<organism evidence="1">
    <name type="scientific">Fagus sylvatica</name>
    <name type="common">Beechnut</name>
    <dbReference type="NCBI Taxonomy" id="28930"/>
    <lineage>
        <taxon>Eukaryota</taxon>
        <taxon>Viridiplantae</taxon>
        <taxon>Streptophyta</taxon>
        <taxon>Embryophyta</taxon>
        <taxon>Tracheophyta</taxon>
        <taxon>Spermatophyta</taxon>
        <taxon>Magnoliopsida</taxon>
        <taxon>eudicotyledons</taxon>
        <taxon>Gunneridae</taxon>
        <taxon>Pentapetalae</taxon>
        <taxon>rosids</taxon>
        <taxon>fabids</taxon>
        <taxon>Fagales</taxon>
        <taxon>Fagaceae</taxon>
        <taxon>Fagus</taxon>
    </lineage>
</organism>
<proteinExistence type="predicted"/>
<dbReference type="CDD" id="cd09272">
    <property type="entry name" value="RNase_HI_RT_Ty1"/>
    <property type="match status" value="1"/>
</dbReference>
<dbReference type="SUPFAM" id="SSF56672">
    <property type="entry name" value="DNA/RNA polymerases"/>
    <property type="match status" value="1"/>
</dbReference>
<accession>A0A2N9IAK9</accession>
<sequence length="455" mass="51168">MDSSATPSLNTNSIQSPLLLLNNMSNLMSTKLDSTNYMIWKLQISAILDAYSVIEHLDGSIPQPRQFLVSNTGVQTMNLVFLAWKKRDKDLLTLLYSTLSLPVLAMVAQSPLQEKSERPTCQICWKQGHYAIDCYHRMNFAYQGKNPTTKLAAMASAFNIQHTQSVETWLTDSSASDHITANANNLSPQGQEQVSIDEEFQALQKQGTWSLVPMPATKNVVGCKWVYKPKHNNDGTITRLILSLATSLKWPLRQLDVKNVFLHGTLKEEDLLKKHNMLDCKPATSHAAPKPDCPFMMVILSLIHMVTKAWSTSGFLIYFGSNAITWFAKKQPTVSRSSTKSEYRVLAFASTELCWIRILLKDLGIYITNTQILWCDNVSALAIASNPVLHARTKHIEVDFQFVREQVLCQDLIVKFVSTVDQLADIFTKSLPTDRFLDIRHNLTIPVPVPELEGG</sequence>
<evidence type="ECO:0000313" key="1">
    <source>
        <dbReference type="EMBL" id="SPD22966.1"/>
    </source>
</evidence>
<dbReference type="InterPro" id="IPR043502">
    <property type="entry name" value="DNA/RNA_pol_sf"/>
</dbReference>
<dbReference type="AlphaFoldDB" id="A0A2N9IAK9"/>